<dbReference type="InterPro" id="IPR006694">
    <property type="entry name" value="Fatty_acid_hydroxylase"/>
</dbReference>
<comment type="subcellular location">
    <subcellularLocation>
        <location evidence="1">Membrane</location>
    </subcellularLocation>
</comment>
<dbReference type="GO" id="GO:0005506">
    <property type="term" value="F:iron ion binding"/>
    <property type="evidence" value="ECO:0007669"/>
    <property type="project" value="InterPro"/>
</dbReference>
<evidence type="ECO:0000259" key="6">
    <source>
        <dbReference type="Pfam" id="PF04116"/>
    </source>
</evidence>
<sequence>MDALIVYIFCYDIWYYFIHRLLHTKYLYFIHKIHHKKYKPEYCDFYRVHLLEIPIQSIGLILSVYLYKLYLYQLICAIIFINVRGILTHDERFVNIIGDHHLHHHKYIVYNYGEYWLDYLFGTDISNKKKVLENN</sequence>
<dbReference type="GO" id="GO:0008610">
    <property type="term" value="P:lipid biosynthetic process"/>
    <property type="evidence" value="ECO:0007669"/>
    <property type="project" value="InterPro"/>
</dbReference>
<feature type="domain" description="Fatty acid hydroxylase" evidence="6">
    <location>
        <begin position="5"/>
        <end position="123"/>
    </location>
</feature>
<protein>
    <recommendedName>
        <fullName evidence="6">Fatty acid hydroxylase domain-containing protein</fullName>
    </recommendedName>
</protein>
<keyword evidence="4 5" id="KW-0472">Membrane</keyword>
<organism evidence="7">
    <name type="scientific">viral metagenome</name>
    <dbReference type="NCBI Taxonomy" id="1070528"/>
    <lineage>
        <taxon>unclassified sequences</taxon>
        <taxon>metagenomes</taxon>
        <taxon>organismal metagenomes</taxon>
    </lineage>
</organism>
<accession>A0A6C0IEP1</accession>
<evidence type="ECO:0000256" key="2">
    <source>
        <dbReference type="ARBA" id="ARBA00022692"/>
    </source>
</evidence>
<evidence type="ECO:0000256" key="3">
    <source>
        <dbReference type="ARBA" id="ARBA00022989"/>
    </source>
</evidence>
<keyword evidence="2 5" id="KW-0812">Transmembrane</keyword>
<evidence type="ECO:0000256" key="1">
    <source>
        <dbReference type="ARBA" id="ARBA00004370"/>
    </source>
</evidence>
<reference evidence="7" key="1">
    <citation type="journal article" date="2020" name="Nature">
        <title>Giant virus diversity and host interactions through global metagenomics.</title>
        <authorList>
            <person name="Schulz F."/>
            <person name="Roux S."/>
            <person name="Paez-Espino D."/>
            <person name="Jungbluth S."/>
            <person name="Walsh D.A."/>
            <person name="Denef V.J."/>
            <person name="McMahon K.D."/>
            <person name="Konstantinidis K.T."/>
            <person name="Eloe-Fadrosh E.A."/>
            <person name="Kyrpides N.C."/>
            <person name="Woyke T."/>
        </authorList>
    </citation>
    <scope>NUCLEOTIDE SEQUENCE</scope>
    <source>
        <strain evidence="7">GVMAG-M-3300023184-72</strain>
    </source>
</reference>
<evidence type="ECO:0000313" key="7">
    <source>
        <dbReference type="EMBL" id="QHT90896.1"/>
    </source>
</evidence>
<name>A0A6C0IEP1_9ZZZZ</name>
<dbReference type="EMBL" id="MN740161">
    <property type="protein sequence ID" value="QHT90896.1"/>
    <property type="molecule type" value="Genomic_DNA"/>
</dbReference>
<dbReference type="GO" id="GO:0016491">
    <property type="term" value="F:oxidoreductase activity"/>
    <property type="evidence" value="ECO:0007669"/>
    <property type="project" value="InterPro"/>
</dbReference>
<dbReference type="InterPro" id="IPR050307">
    <property type="entry name" value="Sterol_Desaturase_Related"/>
</dbReference>
<keyword evidence="3 5" id="KW-1133">Transmembrane helix</keyword>
<evidence type="ECO:0000256" key="4">
    <source>
        <dbReference type="ARBA" id="ARBA00023136"/>
    </source>
</evidence>
<dbReference type="PANTHER" id="PTHR11863">
    <property type="entry name" value="STEROL DESATURASE"/>
    <property type="match status" value="1"/>
</dbReference>
<dbReference type="GO" id="GO:0016020">
    <property type="term" value="C:membrane"/>
    <property type="evidence" value="ECO:0007669"/>
    <property type="project" value="UniProtKB-SubCell"/>
</dbReference>
<dbReference type="Pfam" id="PF04116">
    <property type="entry name" value="FA_hydroxylase"/>
    <property type="match status" value="1"/>
</dbReference>
<proteinExistence type="predicted"/>
<feature type="transmembrane region" description="Helical" evidence="5">
    <location>
        <begin position="44"/>
        <end position="64"/>
    </location>
</feature>
<evidence type="ECO:0000256" key="5">
    <source>
        <dbReference type="SAM" id="Phobius"/>
    </source>
</evidence>
<feature type="transmembrane region" description="Helical" evidence="5">
    <location>
        <begin position="6"/>
        <end position="23"/>
    </location>
</feature>
<feature type="transmembrane region" description="Helical" evidence="5">
    <location>
        <begin position="70"/>
        <end position="87"/>
    </location>
</feature>
<dbReference type="AlphaFoldDB" id="A0A6C0IEP1"/>